<dbReference type="InterPro" id="IPR001296">
    <property type="entry name" value="Glyco_trans_1"/>
</dbReference>
<feature type="domain" description="Glycosyl transferase family 1" evidence="2">
    <location>
        <begin position="255"/>
        <end position="408"/>
    </location>
</feature>
<dbReference type="PANTHER" id="PTHR46401">
    <property type="entry name" value="GLYCOSYLTRANSFERASE WBBK-RELATED"/>
    <property type="match status" value="1"/>
</dbReference>
<accession>A0A2R7Y374</accession>
<protein>
    <recommendedName>
        <fullName evidence="2">Glycosyl transferase family 1 domain-containing protein</fullName>
    </recommendedName>
</protein>
<evidence type="ECO:0000256" key="1">
    <source>
        <dbReference type="ARBA" id="ARBA00022679"/>
    </source>
</evidence>
<dbReference type="AlphaFoldDB" id="A0A2R7Y374"/>
<dbReference type="Pfam" id="PF00534">
    <property type="entry name" value="Glycos_transf_1"/>
    <property type="match status" value="1"/>
</dbReference>
<gene>
    <name evidence="3" type="ORF">B7O98_08010</name>
</gene>
<name>A0A2R7Y374_9CREN</name>
<comment type="caution">
    <text evidence="3">The sequence shown here is derived from an EMBL/GenBank/DDBJ whole genome shotgun (WGS) entry which is preliminary data.</text>
</comment>
<dbReference type="SUPFAM" id="SSF53756">
    <property type="entry name" value="UDP-Glycosyltransferase/glycogen phosphorylase"/>
    <property type="match status" value="1"/>
</dbReference>
<evidence type="ECO:0000259" key="2">
    <source>
        <dbReference type="Pfam" id="PF00534"/>
    </source>
</evidence>
<evidence type="ECO:0000313" key="4">
    <source>
        <dbReference type="Proteomes" id="UP000244093"/>
    </source>
</evidence>
<dbReference type="CDD" id="cd03801">
    <property type="entry name" value="GT4_PimA-like"/>
    <property type="match status" value="1"/>
</dbReference>
<evidence type="ECO:0000313" key="3">
    <source>
        <dbReference type="EMBL" id="PUA31923.1"/>
    </source>
</evidence>
<organism evidence="3 4">
    <name type="scientific">Zestosphaera tikiterensis</name>
    <dbReference type="NCBI Taxonomy" id="1973259"/>
    <lineage>
        <taxon>Archaea</taxon>
        <taxon>Thermoproteota</taxon>
        <taxon>Thermoprotei</taxon>
        <taxon>Desulfurococcales</taxon>
        <taxon>Desulfurococcaceae</taxon>
        <taxon>Zestosphaera</taxon>
    </lineage>
</organism>
<dbReference type="PANTHER" id="PTHR46401:SF2">
    <property type="entry name" value="GLYCOSYLTRANSFERASE WBBK-RELATED"/>
    <property type="match status" value="1"/>
</dbReference>
<dbReference type="Gene3D" id="3.40.50.2000">
    <property type="entry name" value="Glycogen Phosphorylase B"/>
    <property type="match status" value="2"/>
</dbReference>
<dbReference type="Proteomes" id="UP000244093">
    <property type="component" value="Unassembled WGS sequence"/>
</dbReference>
<sequence length="438" mass="51102">MKKILIISMPFRIGIGGFLRSYYVLPRLTKILVDNDYEVKLYIPANALRTYMLYHLPLEAKHDSSMRFNPRNLVDKISESILDEISELEKKSRYTFVIEEKFIERNIEYNKGFLLRELSQKSVNKLYDAIFSKLRPLLIHAYERRFAEEVRHFFKDHIYGYSMHETPDAVTALATLSSKHVKTAILLQMDLGKKFLEKTVNIRAFKELNRRTRLTGILSVSPAPVIETPEIFSLTKKVGILIPGVALREDILREATAKEPNSVIYYGRLSVEKGILDLLKSWSVVEKNTDAKLYIAGRFDAYKTRTMFKKIIEKHRLKRVTYLGYLDRERLVKTVSRFSLLAYPSYRDAFSMVVLESLAMGLRVIAYDIPAIRYIYQGSRNVEVVPTGNFQLLAQKIIENLKKNFEMDDMTTKILSLYSSWKRVTLEEYNCLNKFMNF</sequence>
<dbReference type="GO" id="GO:0016757">
    <property type="term" value="F:glycosyltransferase activity"/>
    <property type="evidence" value="ECO:0007669"/>
    <property type="project" value="InterPro"/>
</dbReference>
<proteinExistence type="predicted"/>
<dbReference type="EMBL" id="NBVN01000005">
    <property type="protein sequence ID" value="PUA31923.1"/>
    <property type="molecule type" value="Genomic_DNA"/>
</dbReference>
<keyword evidence="1" id="KW-0808">Transferase</keyword>
<reference evidence="3 4" key="1">
    <citation type="journal article" date="2018" name="Syst. Appl. Microbiol.">
        <title>A new symbiotic nanoarchaeote (Candidatus Nanoclepta minutus) and its host (Zestosphaera tikiterensis gen. nov., sp. nov.) from a New Zealand hot spring.</title>
        <authorList>
            <person name="St John E."/>
            <person name="Liu Y."/>
            <person name="Podar M."/>
            <person name="Stott M.B."/>
            <person name="Meneghin J."/>
            <person name="Chen Z."/>
            <person name="Lagutin K."/>
            <person name="Mitchell K."/>
            <person name="Reysenbach A.L."/>
        </authorList>
    </citation>
    <scope>NUCLEOTIDE SEQUENCE [LARGE SCALE GENOMIC DNA]</scope>
    <source>
        <strain evidence="3">NZ3</strain>
    </source>
</reference>